<name>A0A075HSI0_9ARCH</name>
<sequence>MLDTEISKSENSITQDEFLVHDEPVMKSALEILEKNPKTDKIIIKGKGELCYNAVSICNIITENILKGNSKIQNITVDSEILGDGQMISTIELVLIKNTARSF</sequence>
<evidence type="ECO:0000313" key="2">
    <source>
        <dbReference type="EMBL" id="AIF16853.1"/>
    </source>
</evidence>
<accession>A0A075HSI0</accession>
<dbReference type="Gene3D" id="3.30.110.20">
    <property type="entry name" value="Alba-like domain"/>
    <property type="match status" value="1"/>
</dbReference>
<reference evidence="2" key="1">
    <citation type="journal article" date="2014" name="Genome Biol. Evol.">
        <title>Pangenome evidence for extensive interdomain horizontal transfer affecting lineage core and shell genes in uncultured planktonic thaumarchaeota and euryarchaeota.</title>
        <authorList>
            <person name="Deschamps P."/>
            <person name="Zivanovic Y."/>
            <person name="Moreira D."/>
            <person name="Rodriguez-Valera F."/>
            <person name="Lopez-Garcia P."/>
        </authorList>
    </citation>
    <scope>NUCLEOTIDE SEQUENCE</scope>
</reference>
<dbReference type="InterPro" id="IPR036882">
    <property type="entry name" value="Alba-like_dom_sf"/>
</dbReference>
<dbReference type="InterPro" id="IPR002775">
    <property type="entry name" value="DNA/RNA-bd_Alba-like"/>
</dbReference>
<dbReference type="GO" id="GO:0003676">
    <property type="term" value="F:nucleic acid binding"/>
    <property type="evidence" value="ECO:0007669"/>
    <property type="project" value="InterPro"/>
</dbReference>
<protein>
    <submittedName>
        <fullName evidence="2">DNA/RNA-binding protein AlbA</fullName>
    </submittedName>
</protein>
<evidence type="ECO:0000259" key="1">
    <source>
        <dbReference type="Pfam" id="PF01918"/>
    </source>
</evidence>
<dbReference type="AlphaFoldDB" id="A0A075HSI0"/>
<feature type="domain" description="DNA/RNA-binding protein Alba-like" evidence="1">
    <location>
        <begin position="27"/>
        <end position="78"/>
    </location>
</feature>
<dbReference type="SUPFAM" id="SSF82704">
    <property type="entry name" value="AlbA-like"/>
    <property type="match status" value="1"/>
</dbReference>
<organism evidence="2">
    <name type="scientific">uncultured marine thaumarchaeote KM3_75_C11</name>
    <dbReference type="NCBI Taxonomy" id="1456278"/>
    <lineage>
        <taxon>Archaea</taxon>
        <taxon>Nitrososphaerota</taxon>
        <taxon>environmental samples</taxon>
    </lineage>
</organism>
<proteinExistence type="predicted"/>
<dbReference type="Pfam" id="PF01918">
    <property type="entry name" value="Alba"/>
    <property type="match status" value="1"/>
</dbReference>
<dbReference type="EMBL" id="KF901066">
    <property type="protein sequence ID" value="AIF16853.1"/>
    <property type="molecule type" value="Genomic_DNA"/>
</dbReference>